<evidence type="ECO:0000256" key="2">
    <source>
        <dbReference type="ARBA" id="ARBA00022448"/>
    </source>
</evidence>
<dbReference type="Gene3D" id="1.10.3720.10">
    <property type="entry name" value="MetI-like"/>
    <property type="match status" value="1"/>
</dbReference>
<keyword evidence="4 7" id="KW-0812">Transmembrane</keyword>
<dbReference type="InterPro" id="IPR035906">
    <property type="entry name" value="MetI-like_sf"/>
</dbReference>
<comment type="subcellular location">
    <subcellularLocation>
        <location evidence="1 7">Cell membrane</location>
        <topology evidence="1 7">Multi-pass membrane protein</topology>
    </subcellularLocation>
</comment>
<keyword evidence="6 7" id="KW-0472">Membrane</keyword>
<feature type="transmembrane region" description="Helical" evidence="7">
    <location>
        <begin position="126"/>
        <end position="149"/>
    </location>
</feature>
<feature type="transmembrane region" description="Helical" evidence="7">
    <location>
        <begin position="32"/>
        <end position="58"/>
    </location>
</feature>
<comment type="caution">
    <text evidence="9">The sequence shown here is derived from an EMBL/GenBank/DDBJ whole genome shotgun (WGS) entry which is preliminary data.</text>
</comment>
<accession>A0A7W3IS29</accession>
<reference evidence="9 10" key="1">
    <citation type="submission" date="2020-07" db="EMBL/GenBank/DDBJ databases">
        <title>Sequencing the genomes of 1000 actinobacteria strains.</title>
        <authorList>
            <person name="Klenk H.-P."/>
        </authorList>
    </citation>
    <scope>NUCLEOTIDE SEQUENCE [LARGE SCALE GENOMIC DNA]</scope>
    <source>
        <strain evidence="9 10">DSM 100723</strain>
    </source>
</reference>
<keyword evidence="3" id="KW-1003">Cell membrane</keyword>
<keyword evidence="10" id="KW-1185">Reference proteome</keyword>
<dbReference type="CDD" id="cd06261">
    <property type="entry name" value="TM_PBP2"/>
    <property type="match status" value="1"/>
</dbReference>
<sequence>MTLVAPKTEVSSKRIDEAPALRTAGRHSRAGLVVRIVVSVVVCLVMIFPFYVLVLTAFTDTTVFSQQLQLIPRALTLVNYTKVLDAWPVLSWFGNSVIITVITTVLTVAFSTLAGYAFAKLKFPGAGVLFLALLATMMIPSQATLVPLFRIVNGMDLVGTFWAVILPGAAGTFGVFLARQFMLAIPTEVIEAAKIDGAGSVSIFLRIVLPLSKPLLAVLTLLSVMGQWNDFLWPLIVLRDPVLFTLPIGLQFLKGQYTTDYGALMAMTLLSVAPLVILFLVFQRYFVQGLATTGIR</sequence>
<evidence type="ECO:0000256" key="6">
    <source>
        <dbReference type="ARBA" id="ARBA00023136"/>
    </source>
</evidence>
<dbReference type="PANTHER" id="PTHR43744">
    <property type="entry name" value="ABC TRANSPORTER PERMEASE PROTEIN MG189-RELATED-RELATED"/>
    <property type="match status" value="1"/>
</dbReference>
<dbReference type="AlphaFoldDB" id="A0A7W3IS29"/>
<evidence type="ECO:0000313" key="10">
    <source>
        <dbReference type="Proteomes" id="UP000523079"/>
    </source>
</evidence>
<proteinExistence type="inferred from homology"/>
<evidence type="ECO:0000256" key="5">
    <source>
        <dbReference type="ARBA" id="ARBA00022989"/>
    </source>
</evidence>
<evidence type="ECO:0000256" key="3">
    <source>
        <dbReference type="ARBA" id="ARBA00022475"/>
    </source>
</evidence>
<comment type="similarity">
    <text evidence="7">Belongs to the binding-protein-dependent transport system permease family.</text>
</comment>
<organism evidence="9 10">
    <name type="scientific">Microlunatus kandeliicorticis</name>
    <dbReference type="NCBI Taxonomy" id="1759536"/>
    <lineage>
        <taxon>Bacteria</taxon>
        <taxon>Bacillati</taxon>
        <taxon>Actinomycetota</taxon>
        <taxon>Actinomycetes</taxon>
        <taxon>Propionibacteriales</taxon>
        <taxon>Propionibacteriaceae</taxon>
        <taxon>Microlunatus</taxon>
    </lineage>
</organism>
<protein>
    <submittedName>
        <fullName evidence="9">ABC-type glycerol-3-phosphate transport system permease component</fullName>
    </submittedName>
</protein>
<evidence type="ECO:0000313" key="9">
    <source>
        <dbReference type="EMBL" id="MBA8794213.1"/>
    </source>
</evidence>
<keyword evidence="2 7" id="KW-0813">Transport</keyword>
<feature type="transmembrane region" description="Helical" evidence="7">
    <location>
        <begin position="203"/>
        <end position="225"/>
    </location>
</feature>
<gene>
    <name evidence="9" type="ORF">FHX74_001818</name>
</gene>
<name>A0A7W3IS29_9ACTN</name>
<feature type="domain" description="ABC transmembrane type-1" evidence="8">
    <location>
        <begin position="93"/>
        <end position="282"/>
    </location>
</feature>
<evidence type="ECO:0000256" key="1">
    <source>
        <dbReference type="ARBA" id="ARBA00004651"/>
    </source>
</evidence>
<dbReference type="EMBL" id="JACGWT010000002">
    <property type="protein sequence ID" value="MBA8794213.1"/>
    <property type="molecule type" value="Genomic_DNA"/>
</dbReference>
<feature type="transmembrane region" description="Helical" evidence="7">
    <location>
        <begin position="161"/>
        <end position="182"/>
    </location>
</feature>
<evidence type="ECO:0000256" key="7">
    <source>
        <dbReference type="RuleBase" id="RU363032"/>
    </source>
</evidence>
<dbReference type="PROSITE" id="PS50928">
    <property type="entry name" value="ABC_TM1"/>
    <property type="match status" value="1"/>
</dbReference>
<keyword evidence="5 7" id="KW-1133">Transmembrane helix</keyword>
<dbReference type="InterPro" id="IPR000515">
    <property type="entry name" value="MetI-like"/>
</dbReference>
<dbReference type="Proteomes" id="UP000523079">
    <property type="component" value="Unassembled WGS sequence"/>
</dbReference>
<feature type="transmembrane region" description="Helical" evidence="7">
    <location>
        <begin position="97"/>
        <end position="119"/>
    </location>
</feature>
<dbReference type="GO" id="GO:0005886">
    <property type="term" value="C:plasma membrane"/>
    <property type="evidence" value="ECO:0007669"/>
    <property type="project" value="UniProtKB-SubCell"/>
</dbReference>
<evidence type="ECO:0000256" key="4">
    <source>
        <dbReference type="ARBA" id="ARBA00022692"/>
    </source>
</evidence>
<dbReference type="Pfam" id="PF00528">
    <property type="entry name" value="BPD_transp_1"/>
    <property type="match status" value="1"/>
</dbReference>
<dbReference type="PANTHER" id="PTHR43744:SF12">
    <property type="entry name" value="ABC TRANSPORTER PERMEASE PROTEIN MG189-RELATED"/>
    <property type="match status" value="1"/>
</dbReference>
<dbReference type="RefSeq" id="WP_182559709.1">
    <property type="nucleotide sequence ID" value="NZ_JACGWT010000002.1"/>
</dbReference>
<feature type="transmembrane region" description="Helical" evidence="7">
    <location>
        <begin position="262"/>
        <end position="282"/>
    </location>
</feature>
<evidence type="ECO:0000259" key="8">
    <source>
        <dbReference type="PROSITE" id="PS50928"/>
    </source>
</evidence>
<dbReference type="GO" id="GO:0055085">
    <property type="term" value="P:transmembrane transport"/>
    <property type="evidence" value="ECO:0007669"/>
    <property type="project" value="InterPro"/>
</dbReference>
<dbReference type="SUPFAM" id="SSF161098">
    <property type="entry name" value="MetI-like"/>
    <property type="match status" value="1"/>
</dbReference>